<name>A0A6A7Y3I9_9HYPH</name>
<sequence>MSNPARPPDMSLHRDTPLPATATRHEALIGELIRRLEAPNNTVASPDVLATFVFEHIETIDTTFLRAAVVALADAIAKQKAEGESVEDDEFAYLWPLLALSMMLCNGFQEARRGGLGRAA</sequence>
<keyword evidence="3" id="KW-1185">Reference proteome</keyword>
<organism evidence="2 3">
    <name type="scientific">Segnochrobactrum spirostomi</name>
    <dbReference type="NCBI Taxonomy" id="2608987"/>
    <lineage>
        <taxon>Bacteria</taxon>
        <taxon>Pseudomonadati</taxon>
        <taxon>Pseudomonadota</taxon>
        <taxon>Alphaproteobacteria</taxon>
        <taxon>Hyphomicrobiales</taxon>
        <taxon>Segnochrobactraceae</taxon>
        <taxon>Segnochrobactrum</taxon>
    </lineage>
</organism>
<proteinExistence type="predicted"/>
<reference evidence="2 3" key="1">
    <citation type="submission" date="2019-09" db="EMBL/GenBank/DDBJ databases">
        <title>Segnochrobactrum spirostomi gen. nov., sp. nov., isolated from the ciliate Spirostomum cf. yagiui and description of a novel family, Segnochrobactraceae fam. nov. within the order Rhizobiales of the class Alphaproteobacteria.</title>
        <authorList>
            <person name="Akter S."/>
            <person name="Shazib S.U.A."/>
            <person name="Shin M.K."/>
        </authorList>
    </citation>
    <scope>NUCLEOTIDE SEQUENCE [LARGE SCALE GENOMIC DNA]</scope>
    <source>
        <strain evidence="2 3">Sp-1</strain>
    </source>
</reference>
<evidence type="ECO:0000256" key="1">
    <source>
        <dbReference type="SAM" id="MobiDB-lite"/>
    </source>
</evidence>
<comment type="caution">
    <text evidence="2">The sequence shown here is derived from an EMBL/GenBank/DDBJ whole genome shotgun (WGS) entry which is preliminary data.</text>
</comment>
<evidence type="ECO:0000313" key="3">
    <source>
        <dbReference type="Proteomes" id="UP000332515"/>
    </source>
</evidence>
<dbReference type="Proteomes" id="UP000332515">
    <property type="component" value="Unassembled WGS sequence"/>
</dbReference>
<feature type="region of interest" description="Disordered" evidence="1">
    <location>
        <begin position="1"/>
        <end position="20"/>
    </location>
</feature>
<dbReference type="EMBL" id="VWNA01000001">
    <property type="protein sequence ID" value="MQT13684.1"/>
    <property type="molecule type" value="Genomic_DNA"/>
</dbReference>
<accession>A0A6A7Y3I9</accession>
<dbReference type="AlphaFoldDB" id="A0A6A7Y3I9"/>
<evidence type="ECO:0000313" key="2">
    <source>
        <dbReference type="EMBL" id="MQT13684.1"/>
    </source>
</evidence>
<dbReference type="RefSeq" id="WP_153482767.1">
    <property type="nucleotide sequence ID" value="NZ_VWNA01000001.1"/>
</dbReference>
<protein>
    <submittedName>
        <fullName evidence="2">Uncharacterized protein</fullName>
    </submittedName>
</protein>
<gene>
    <name evidence="2" type="ORF">F0357_13740</name>
</gene>